<dbReference type="Proteomes" id="UP000053555">
    <property type="component" value="Unassembled WGS sequence"/>
</dbReference>
<evidence type="ECO:0000313" key="1">
    <source>
        <dbReference type="EMBL" id="KHN16246.1"/>
    </source>
</evidence>
<dbReference type="AlphaFoldDB" id="A0A0B2Q3Y3"/>
<sequence length="200" mass="24284">LTDNLKWRVGRGSSINFWKHKWMEDNCTFQGKYPQLYLISKQQNSSINSMGDFVEGRWEWKLSWRRNFFDHEIQLAADFLVEIDSVHIHQSSRDFLWWKPDTNGVFSTNSAYKVLQEAHHSDSEDNVLNIMWKLKIPPKVKESIYHLMFNCEKTRSLWWETMRWVNRVGSYSIDPKNHFLQFTQWNSKDSTNKRWEFLWL</sequence>
<gene>
    <name evidence="1" type="ORF">glysoja_047780</name>
</gene>
<dbReference type="PANTHER" id="PTHR36617">
    <property type="entry name" value="PROTEIN, PUTATIVE-RELATED"/>
    <property type="match status" value="1"/>
</dbReference>
<feature type="non-terminal residue" evidence="1">
    <location>
        <position position="200"/>
    </location>
</feature>
<dbReference type="PANTHER" id="PTHR36617:SF16">
    <property type="entry name" value="OS04G0516500 PROTEIN"/>
    <property type="match status" value="1"/>
</dbReference>
<accession>A0A0B2Q3Y3</accession>
<organism evidence="1">
    <name type="scientific">Glycine soja</name>
    <name type="common">Wild soybean</name>
    <dbReference type="NCBI Taxonomy" id="3848"/>
    <lineage>
        <taxon>Eukaryota</taxon>
        <taxon>Viridiplantae</taxon>
        <taxon>Streptophyta</taxon>
        <taxon>Embryophyta</taxon>
        <taxon>Tracheophyta</taxon>
        <taxon>Spermatophyta</taxon>
        <taxon>Magnoliopsida</taxon>
        <taxon>eudicotyledons</taxon>
        <taxon>Gunneridae</taxon>
        <taxon>Pentapetalae</taxon>
        <taxon>rosids</taxon>
        <taxon>fabids</taxon>
        <taxon>Fabales</taxon>
        <taxon>Fabaceae</taxon>
        <taxon>Papilionoideae</taxon>
        <taxon>50 kb inversion clade</taxon>
        <taxon>NPAAA clade</taxon>
        <taxon>indigoferoid/millettioid clade</taxon>
        <taxon>Phaseoleae</taxon>
        <taxon>Glycine</taxon>
        <taxon>Glycine subgen. Soja</taxon>
    </lineage>
</organism>
<reference evidence="1" key="1">
    <citation type="submission" date="2014-07" db="EMBL/GenBank/DDBJ databases">
        <title>Identification of a novel salt tolerance gene in wild soybean by whole-genome sequencing.</title>
        <authorList>
            <person name="Lam H.-M."/>
            <person name="Qi X."/>
            <person name="Li M.-W."/>
            <person name="Liu X."/>
            <person name="Xie M."/>
            <person name="Ni M."/>
            <person name="Xu X."/>
        </authorList>
    </citation>
    <scope>NUCLEOTIDE SEQUENCE [LARGE SCALE GENOMIC DNA]</scope>
    <source>
        <tissue evidence="1">Root</tissue>
    </source>
</reference>
<protein>
    <submittedName>
        <fullName evidence="1">Uncharacterized protein</fullName>
    </submittedName>
</protein>
<proteinExistence type="predicted"/>
<dbReference type="EMBL" id="KN660605">
    <property type="protein sequence ID" value="KHN16246.1"/>
    <property type="molecule type" value="Genomic_DNA"/>
</dbReference>
<feature type="non-terminal residue" evidence="1">
    <location>
        <position position="1"/>
    </location>
</feature>
<name>A0A0B2Q3Y3_GLYSO</name>